<dbReference type="Proteomes" id="UP000587527">
    <property type="component" value="Unassembled WGS sequence"/>
</dbReference>
<gene>
    <name evidence="3" type="ORF">F4553_001037</name>
</gene>
<name>A0A841BJZ1_9ACTN</name>
<dbReference type="Gene3D" id="3.30.565.10">
    <property type="entry name" value="Histidine kinase-like ATPase, C-terminal domain"/>
    <property type="match status" value="1"/>
</dbReference>
<dbReference type="InterPro" id="IPR036890">
    <property type="entry name" value="HATPase_C_sf"/>
</dbReference>
<dbReference type="AlphaFoldDB" id="A0A841BJZ1"/>
<dbReference type="SUPFAM" id="SSF55874">
    <property type="entry name" value="ATPase domain of HSP90 chaperone/DNA topoisomerase II/histidine kinase"/>
    <property type="match status" value="1"/>
</dbReference>
<dbReference type="GO" id="GO:0004674">
    <property type="term" value="F:protein serine/threonine kinase activity"/>
    <property type="evidence" value="ECO:0007669"/>
    <property type="project" value="UniProtKB-KW"/>
</dbReference>
<dbReference type="RefSeq" id="WP_184832668.1">
    <property type="nucleotide sequence ID" value="NZ_JACHMN010000001.1"/>
</dbReference>
<dbReference type="InterPro" id="IPR050267">
    <property type="entry name" value="Anti-sigma-factor_SerPK"/>
</dbReference>
<evidence type="ECO:0000256" key="1">
    <source>
        <dbReference type="ARBA" id="ARBA00022527"/>
    </source>
</evidence>
<organism evidence="3 4">
    <name type="scientific">Allocatelliglobosispora scoriae</name>
    <dbReference type="NCBI Taxonomy" id="643052"/>
    <lineage>
        <taxon>Bacteria</taxon>
        <taxon>Bacillati</taxon>
        <taxon>Actinomycetota</taxon>
        <taxon>Actinomycetes</taxon>
        <taxon>Micromonosporales</taxon>
        <taxon>Micromonosporaceae</taxon>
        <taxon>Allocatelliglobosispora</taxon>
    </lineage>
</organism>
<evidence type="ECO:0000313" key="4">
    <source>
        <dbReference type="Proteomes" id="UP000587527"/>
    </source>
</evidence>
<dbReference type="Pfam" id="PF13581">
    <property type="entry name" value="HATPase_c_2"/>
    <property type="match status" value="1"/>
</dbReference>
<protein>
    <submittedName>
        <fullName evidence="3">Anti-sigma regulatory factor (Ser/Thr protein kinase)</fullName>
    </submittedName>
</protein>
<keyword evidence="4" id="KW-1185">Reference proteome</keyword>
<comment type="caution">
    <text evidence="3">The sequence shown here is derived from an EMBL/GenBank/DDBJ whole genome shotgun (WGS) entry which is preliminary data.</text>
</comment>
<dbReference type="InterPro" id="IPR003594">
    <property type="entry name" value="HATPase_dom"/>
</dbReference>
<evidence type="ECO:0000313" key="3">
    <source>
        <dbReference type="EMBL" id="MBB5867658.1"/>
    </source>
</evidence>
<dbReference type="CDD" id="cd16936">
    <property type="entry name" value="HATPase_RsbW-like"/>
    <property type="match status" value="1"/>
</dbReference>
<keyword evidence="1" id="KW-0418">Kinase</keyword>
<evidence type="ECO:0000259" key="2">
    <source>
        <dbReference type="Pfam" id="PF13581"/>
    </source>
</evidence>
<dbReference type="PANTHER" id="PTHR35526:SF3">
    <property type="entry name" value="ANTI-SIGMA-F FACTOR RSBW"/>
    <property type="match status" value="1"/>
</dbReference>
<accession>A0A841BJZ1</accession>
<reference evidence="3 4" key="1">
    <citation type="submission" date="2020-08" db="EMBL/GenBank/DDBJ databases">
        <title>Sequencing the genomes of 1000 actinobacteria strains.</title>
        <authorList>
            <person name="Klenk H.-P."/>
        </authorList>
    </citation>
    <scope>NUCLEOTIDE SEQUENCE [LARGE SCALE GENOMIC DNA]</scope>
    <source>
        <strain evidence="3 4">DSM 45362</strain>
    </source>
</reference>
<feature type="domain" description="Histidine kinase/HSP90-like ATPase" evidence="2">
    <location>
        <begin position="133"/>
        <end position="224"/>
    </location>
</feature>
<dbReference type="PANTHER" id="PTHR35526">
    <property type="entry name" value="ANTI-SIGMA-F FACTOR RSBW-RELATED"/>
    <property type="match status" value="1"/>
</dbReference>
<dbReference type="EMBL" id="JACHMN010000001">
    <property type="protein sequence ID" value="MBB5867658.1"/>
    <property type="molecule type" value="Genomic_DNA"/>
</dbReference>
<keyword evidence="1" id="KW-0808">Transferase</keyword>
<sequence length="244" mass="25626">MHADQRTESPWAVLVGTDPVAVVQVGGAIQRGQSARLCQQIVEVVGAQSGGAVLDLTELTHTPQAPPEALAPLPGLFRAFAGRVVAICGRPSWLRPPRLPGFRDQAEATRHVLAADEPLQLKVSFERVLEASSAGRQLVTDACEEWDLPSALTGPAQLVVTELVNNAILHAGTSLSLTVTQLTDSLHIAVHDGSTVLPAVRRPAAGPLPSAGRGLTLIEAFASAWGATGLADGKIVWAELQFSR</sequence>
<proteinExistence type="predicted"/>
<keyword evidence="1" id="KW-0723">Serine/threonine-protein kinase</keyword>